<dbReference type="Pfam" id="PF08279">
    <property type="entry name" value="HTH_11"/>
    <property type="match status" value="1"/>
</dbReference>
<evidence type="ECO:0000259" key="4">
    <source>
        <dbReference type="PROSITE" id="PS51000"/>
    </source>
</evidence>
<keyword evidence="1" id="KW-0805">Transcription regulation</keyword>
<dbReference type="PANTHER" id="PTHR34580">
    <property type="match status" value="1"/>
</dbReference>
<dbReference type="SUPFAM" id="SSF46785">
    <property type="entry name" value="Winged helix' DNA-binding domain"/>
    <property type="match status" value="1"/>
</dbReference>
<organism evidence="5 6">
    <name type="scientific">Actinotalea soli</name>
    <dbReference type="NCBI Taxonomy" id="2819234"/>
    <lineage>
        <taxon>Bacteria</taxon>
        <taxon>Bacillati</taxon>
        <taxon>Actinomycetota</taxon>
        <taxon>Actinomycetes</taxon>
        <taxon>Micrococcales</taxon>
        <taxon>Cellulomonadaceae</taxon>
        <taxon>Actinotalea</taxon>
    </lineage>
</organism>
<dbReference type="PROSITE" id="PS51000">
    <property type="entry name" value="HTH_DEOR_2"/>
    <property type="match status" value="1"/>
</dbReference>
<keyword evidence="2" id="KW-0238">DNA-binding</keyword>
<dbReference type="RefSeq" id="WP_208055016.1">
    <property type="nucleotide sequence ID" value="NZ_JAGEMK010000002.1"/>
</dbReference>
<protein>
    <submittedName>
        <fullName evidence="5">YafY family transcriptional regulator</fullName>
    </submittedName>
</protein>
<dbReference type="PROSITE" id="PS52050">
    <property type="entry name" value="WYL"/>
    <property type="match status" value="1"/>
</dbReference>
<dbReference type="Proteomes" id="UP000664209">
    <property type="component" value="Unassembled WGS sequence"/>
</dbReference>
<comment type="caution">
    <text evidence="5">The sequence shown here is derived from an EMBL/GenBank/DDBJ whole genome shotgun (WGS) entry which is preliminary data.</text>
</comment>
<dbReference type="AlphaFoldDB" id="A0A939LQV5"/>
<dbReference type="PIRSF" id="PIRSF016838">
    <property type="entry name" value="PafC"/>
    <property type="match status" value="1"/>
</dbReference>
<dbReference type="PROSITE" id="PS00894">
    <property type="entry name" value="HTH_DEOR_1"/>
    <property type="match status" value="1"/>
</dbReference>
<keyword evidence="6" id="KW-1185">Reference proteome</keyword>
<dbReference type="InterPro" id="IPR018356">
    <property type="entry name" value="Tscrpt_reg_HTH_DeoR_CS"/>
</dbReference>
<dbReference type="InterPro" id="IPR026881">
    <property type="entry name" value="WYL_dom"/>
</dbReference>
<evidence type="ECO:0000313" key="6">
    <source>
        <dbReference type="Proteomes" id="UP000664209"/>
    </source>
</evidence>
<dbReference type="InterPro" id="IPR036388">
    <property type="entry name" value="WH-like_DNA-bd_sf"/>
</dbReference>
<accession>A0A939LQV5</accession>
<reference evidence="5" key="1">
    <citation type="submission" date="2021-03" db="EMBL/GenBank/DDBJ databases">
        <title>Actinotalea soli sp. nov., isolated from soil.</title>
        <authorList>
            <person name="Ping W."/>
            <person name="Zhang J."/>
        </authorList>
    </citation>
    <scope>NUCLEOTIDE SEQUENCE</scope>
    <source>
        <strain evidence="5">BY-33</strain>
    </source>
</reference>
<evidence type="ECO:0000256" key="2">
    <source>
        <dbReference type="ARBA" id="ARBA00023125"/>
    </source>
</evidence>
<feature type="domain" description="HTH deoR-type" evidence="4">
    <location>
        <begin position="3"/>
        <end position="61"/>
    </location>
</feature>
<dbReference type="GO" id="GO:0003677">
    <property type="term" value="F:DNA binding"/>
    <property type="evidence" value="ECO:0007669"/>
    <property type="project" value="UniProtKB-KW"/>
</dbReference>
<keyword evidence="3" id="KW-0804">Transcription</keyword>
<proteinExistence type="predicted"/>
<dbReference type="PANTHER" id="PTHR34580:SF3">
    <property type="entry name" value="PROTEIN PAFB"/>
    <property type="match status" value="1"/>
</dbReference>
<dbReference type="InterPro" id="IPR057727">
    <property type="entry name" value="WCX_dom"/>
</dbReference>
<dbReference type="Pfam" id="PF13280">
    <property type="entry name" value="WYL"/>
    <property type="match status" value="1"/>
</dbReference>
<evidence type="ECO:0000256" key="3">
    <source>
        <dbReference type="ARBA" id="ARBA00023163"/>
    </source>
</evidence>
<dbReference type="EMBL" id="JAGEMK010000002">
    <property type="protein sequence ID" value="MBO1751355.1"/>
    <property type="molecule type" value="Genomic_DNA"/>
</dbReference>
<dbReference type="InterPro" id="IPR001034">
    <property type="entry name" value="DeoR_HTH"/>
</dbReference>
<dbReference type="GO" id="GO:0003700">
    <property type="term" value="F:DNA-binding transcription factor activity"/>
    <property type="evidence" value="ECO:0007669"/>
    <property type="project" value="InterPro"/>
</dbReference>
<evidence type="ECO:0000256" key="1">
    <source>
        <dbReference type="ARBA" id="ARBA00023015"/>
    </source>
</evidence>
<dbReference type="Gene3D" id="1.10.10.10">
    <property type="entry name" value="Winged helix-like DNA-binding domain superfamily/Winged helix DNA-binding domain"/>
    <property type="match status" value="1"/>
</dbReference>
<dbReference type="InterPro" id="IPR028349">
    <property type="entry name" value="PafC-like"/>
</dbReference>
<gene>
    <name evidence="5" type="ORF">J4G33_06020</name>
</gene>
<name>A0A939LQV5_9CELL</name>
<dbReference type="Pfam" id="PF25583">
    <property type="entry name" value="WCX"/>
    <property type="match status" value="1"/>
</dbReference>
<dbReference type="InterPro" id="IPR051534">
    <property type="entry name" value="CBASS_pafABC_assoc_protein"/>
</dbReference>
<sequence>MSTSARMLQLLALLQNHRYWPGHELATRLEVSPRTLRRDVDRLRDLGYPVDADRGVGGGYQLATGAALPPLVLDDEEAVAIAVGLQTAAHGSIAGIEEAAVQALAKVVQVMPARLRHRVEALRAVTVRGTWGPGAPGPPGETMVDPDLLVTVAQACRDDERLDVSYAARSGERTVRQVEPHRLVSLGRRWYLVAYDLTRHDWRSFRLDRISEPHRSGVRFRPRELPAEDAAAFVRAGIETLPQRYSVDVLVHAPGATVRSEADRWGTVEDLDDDRCRLRMSTDSLDWPAMMLGAVGADFEVVAPPELVDLVADWGRRFTRAAELTREAPPAV</sequence>
<dbReference type="InterPro" id="IPR013196">
    <property type="entry name" value="HTH_11"/>
</dbReference>
<evidence type="ECO:0000313" key="5">
    <source>
        <dbReference type="EMBL" id="MBO1751355.1"/>
    </source>
</evidence>
<dbReference type="InterPro" id="IPR036390">
    <property type="entry name" value="WH_DNA-bd_sf"/>
</dbReference>